<evidence type="ECO:0008006" key="3">
    <source>
        <dbReference type="Google" id="ProtNLM"/>
    </source>
</evidence>
<dbReference type="Proteomes" id="UP001606210">
    <property type="component" value="Unassembled WGS sequence"/>
</dbReference>
<evidence type="ECO:0000313" key="1">
    <source>
        <dbReference type="EMBL" id="MFG6431442.1"/>
    </source>
</evidence>
<dbReference type="Gene3D" id="3.30.420.40">
    <property type="match status" value="2"/>
</dbReference>
<gene>
    <name evidence="1" type="ORF">ACG00Y_16040</name>
</gene>
<proteinExistence type="predicted"/>
<dbReference type="InterPro" id="IPR043129">
    <property type="entry name" value="ATPase_NBD"/>
</dbReference>
<dbReference type="Gene3D" id="3.30.1490.300">
    <property type="match status" value="1"/>
</dbReference>
<dbReference type="SUPFAM" id="SSF53067">
    <property type="entry name" value="Actin-like ATPase domain"/>
    <property type="match status" value="1"/>
</dbReference>
<organism evidence="1 2">
    <name type="scientific">Pelomonas parva</name>
    <dbReference type="NCBI Taxonomy" id="3299032"/>
    <lineage>
        <taxon>Bacteria</taxon>
        <taxon>Pseudomonadati</taxon>
        <taxon>Pseudomonadota</taxon>
        <taxon>Betaproteobacteria</taxon>
        <taxon>Burkholderiales</taxon>
        <taxon>Sphaerotilaceae</taxon>
        <taxon>Roseateles</taxon>
    </lineage>
</organism>
<keyword evidence="2" id="KW-1185">Reference proteome</keyword>
<accession>A0ABW7F873</accession>
<evidence type="ECO:0000313" key="2">
    <source>
        <dbReference type="Proteomes" id="UP001606210"/>
    </source>
</evidence>
<protein>
    <recommendedName>
        <fullName evidence="3">Agglutinin biogenesis protein MshI</fullName>
    </recommendedName>
</protein>
<name>A0ABW7F873_9BURK</name>
<reference evidence="1 2" key="1">
    <citation type="submission" date="2024-08" db="EMBL/GenBank/DDBJ databases">
        <authorList>
            <person name="Lu H."/>
        </authorList>
    </citation>
    <scope>NUCLEOTIDE SEQUENCE [LARGE SCALE GENOMIC DNA]</scope>
    <source>
        <strain evidence="1 2">LYH14W</strain>
    </source>
</reference>
<comment type="caution">
    <text evidence="1">The sequence shown here is derived from an EMBL/GenBank/DDBJ whole genome shotgun (WGS) entry which is preliminary data.</text>
</comment>
<sequence>MRWPWQTRRSSQRLLLRRVGAQHAFVLTDGAPGDEPARLLRWGLLPEARPVPAGEAIALLDPADYQILKVDTPNVPQEELKAAARWQIKEMVDVDVNELTLDVMHVGGDVERPNTTSSRQLFVIAARNSAIKALTEGAAGVSQQIGVVDIWETALRNLLAVQTRADDLAARACAAVHIDERHCLLVVCAGDELFYTRRLEGDSALLARARGEQAEAPTADLPLGFEYQPGGTFDSSSAQESPLVVELQRSIDVWERSWPELPLARLYVITAQHGAEVATLIQRELGQRTVALNPLAAFAPDAPAPEGDAARALAACIPLLGAALRNETRKL</sequence>
<dbReference type="EMBL" id="JBIGHV010000005">
    <property type="protein sequence ID" value="MFG6431442.1"/>
    <property type="molecule type" value="Genomic_DNA"/>
</dbReference>
<dbReference type="RefSeq" id="WP_394480506.1">
    <property type="nucleotide sequence ID" value="NZ_JBIGHV010000005.1"/>
</dbReference>